<dbReference type="PRINTS" id="PR00344">
    <property type="entry name" value="BCTRLSENSOR"/>
</dbReference>
<comment type="caution">
    <text evidence="19">The sequence shown here is derived from an EMBL/GenBank/DDBJ whole genome shotgun (WGS) entry which is preliminary data.</text>
</comment>
<name>R8B5C5_9GAMM</name>
<dbReference type="EMBL" id="ASAD01000004">
    <property type="protein sequence ID" value="EON93815.1"/>
    <property type="molecule type" value="Genomic_DNA"/>
</dbReference>
<evidence type="ECO:0000256" key="8">
    <source>
        <dbReference type="ARBA" id="ARBA00022692"/>
    </source>
</evidence>
<dbReference type="PANTHER" id="PTHR43065:SF46">
    <property type="entry name" value="C4-DICARBOXYLATE TRANSPORT SENSOR PROTEIN DCTB"/>
    <property type="match status" value="1"/>
</dbReference>
<evidence type="ECO:0000256" key="9">
    <source>
        <dbReference type="ARBA" id="ARBA00022741"/>
    </source>
</evidence>
<dbReference type="InterPro" id="IPR004358">
    <property type="entry name" value="Sig_transdc_His_kin-like_C"/>
</dbReference>
<dbReference type="GO" id="GO:0000155">
    <property type="term" value="F:phosphorelay sensor kinase activity"/>
    <property type="evidence" value="ECO:0007669"/>
    <property type="project" value="InterPro"/>
</dbReference>
<accession>R8B5C5</accession>
<sequence>MALVESDRHNGNHDRTTWFSRLMMARYWLIGLFMIAAILSWQLGTWSGYQLLERESLKEAFRYGQLVDRELKRYRPIPGLMAEHPALREALDNPGDPGRIARANRQMKRMAEIVGSSDVYLMDSNGLTISASNYDRADSFIGRNFDYRPYFYQAVNSGEAALYFALGSTSDVRGLYFSYPIQSRSREVLGVVAAKVPVTELESQWQRPAAFADAEMVVLDSNGFSFLSSRQEWLYRDFKPVDHVGKADLARVQSRYPGQSLSPMAIEYLGSPIGVSERSRRVRIRDGDRWREYLSVHTPLPELDWGLEVMLGTRQVLWSQLSFLSMGLVLYLGIVLTWLYLKERYRRERELAQRGVQLERRVAERTADLEASNQKLLMEIRQREDAERDLREIQQELIQAAKLAVLGQMSAGLNHEMNQPLTAIQSYARNSQRFLERGDTETVNANLTEIQTLCGKMAELTRQFKVFARKSEGRPASIDLRQAVDAALKIVRAQESSEGVAVQWQRPDFPVLCHGDLIRIEQVMVNLMTNALHAVEGTSAPGILIDIEDGGEYWQCRVRDNGPGLPGNSEQIFEPFFTTKSMKQGLGLGLSISRQIMEALGGRLIGQNREDGPGAEFILTVSKREAVE</sequence>
<dbReference type="Pfam" id="PF00512">
    <property type="entry name" value="HisKA"/>
    <property type="match status" value="1"/>
</dbReference>
<keyword evidence="11" id="KW-0067">ATP-binding</keyword>
<dbReference type="GO" id="GO:0005886">
    <property type="term" value="C:plasma membrane"/>
    <property type="evidence" value="ECO:0007669"/>
    <property type="project" value="UniProtKB-SubCell"/>
</dbReference>
<dbReference type="InterPro" id="IPR036890">
    <property type="entry name" value="HATPase_C_sf"/>
</dbReference>
<keyword evidence="16" id="KW-0175">Coiled coil</keyword>
<dbReference type="Pfam" id="PF02518">
    <property type="entry name" value="HATPase_c"/>
    <property type="match status" value="1"/>
</dbReference>
<evidence type="ECO:0000256" key="10">
    <source>
        <dbReference type="ARBA" id="ARBA00022777"/>
    </source>
</evidence>
<dbReference type="SMART" id="SM00387">
    <property type="entry name" value="HATPase_c"/>
    <property type="match status" value="1"/>
</dbReference>
<keyword evidence="9" id="KW-0547">Nucleotide-binding</keyword>
<evidence type="ECO:0000256" key="12">
    <source>
        <dbReference type="ARBA" id="ARBA00022989"/>
    </source>
</evidence>
<dbReference type="CDD" id="cd00082">
    <property type="entry name" value="HisKA"/>
    <property type="match status" value="1"/>
</dbReference>
<dbReference type="eggNOG" id="COG4191">
    <property type="taxonomic scope" value="Bacteria"/>
</dbReference>
<keyword evidence="14 17" id="KW-0472">Membrane</keyword>
<dbReference type="STRING" id="1318628.MARLIPOL_01885"/>
<evidence type="ECO:0000256" key="14">
    <source>
        <dbReference type="ARBA" id="ARBA00023136"/>
    </source>
</evidence>
<evidence type="ECO:0000313" key="19">
    <source>
        <dbReference type="EMBL" id="EON93815.1"/>
    </source>
</evidence>
<keyword evidence="12 17" id="KW-1133">Transmembrane helix</keyword>
<dbReference type="Gene3D" id="1.10.287.130">
    <property type="match status" value="1"/>
</dbReference>
<reference evidence="19 20" key="1">
    <citation type="journal article" date="2013" name="Genome Announc.">
        <title>Draft Genome Sequence of the Moderately Halophilic Bacterium Marinobacter lipolyticus Strain SM19.</title>
        <authorList>
            <person name="Papke R.T."/>
            <person name="de la Haba R.R."/>
            <person name="Infante-Dominguez C."/>
            <person name="Perez D."/>
            <person name="Sanchez-Porro C."/>
            <person name="Lapierre P."/>
            <person name="Ventosa A."/>
        </authorList>
    </citation>
    <scope>NUCLEOTIDE SEQUENCE [LARGE SCALE GENOMIC DNA]</scope>
    <source>
        <strain evidence="19 20">SM19</strain>
    </source>
</reference>
<dbReference type="EC" id="2.7.13.3" evidence="3"/>
<evidence type="ECO:0000256" key="2">
    <source>
        <dbReference type="ARBA" id="ARBA00004429"/>
    </source>
</evidence>
<keyword evidence="8 17" id="KW-0812">Transmembrane</keyword>
<dbReference type="HOGENOM" id="CLU_000445_94_2_6"/>
<evidence type="ECO:0000256" key="3">
    <source>
        <dbReference type="ARBA" id="ARBA00012438"/>
    </source>
</evidence>
<dbReference type="Gene3D" id="3.30.450.20">
    <property type="entry name" value="PAS domain"/>
    <property type="match status" value="2"/>
</dbReference>
<dbReference type="InterPro" id="IPR036097">
    <property type="entry name" value="HisK_dim/P_sf"/>
</dbReference>
<keyword evidence="7" id="KW-0808">Transferase</keyword>
<comment type="subcellular location">
    <subcellularLocation>
        <location evidence="2">Cell inner membrane</location>
        <topology evidence="2">Multi-pass membrane protein</topology>
    </subcellularLocation>
</comment>
<dbReference type="Proteomes" id="UP000016540">
    <property type="component" value="Unassembled WGS sequence"/>
</dbReference>
<keyword evidence="5" id="KW-0997">Cell inner membrane</keyword>
<evidence type="ECO:0000256" key="5">
    <source>
        <dbReference type="ARBA" id="ARBA00022519"/>
    </source>
</evidence>
<dbReference type="PROSITE" id="PS50109">
    <property type="entry name" value="HIS_KIN"/>
    <property type="match status" value="1"/>
</dbReference>
<evidence type="ECO:0000256" key="16">
    <source>
        <dbReference type="SAM" id="Coils"/>
    </source>
</evidence>
<feature type="domain" description="Histidine kinase" evidence="18">
    <location>
        <begin position="412"/>
        <end position="625"/>
    </location>
</feature>
<dbReference type="SUPFAM" id="SSF47384">
    <property type="entry name" value="Homodimeric domain of signal transducing histidine kinase"/>
    <property type="match status" value="1"/>
</dbReference>
<dbReference type="FunFam" id="1.10.287.130:FF:000049">
    <property type="entry name" value="C4-dicarboxylate transport sensor protein DctB"/>
    <property type="match status" value="1"/>
</dbReference>
<organism evidence="19 20">
    <name type="scientific">Marinobacter lipolyticus SM19</name>
    <dbReference type="NCBI Taxonomy" id="1318628"/>
    <lineage>
        <taxon>Bacteria</taxon>
        <taxon>Pseudomonadati</taxon>
        <taxon>Pseudomonadota</taxon>
        <taxon>Gammaproteobacteria</taxon>
        <taxon>Pseudomonadales</taxon>
        <taxon>Marinobacteraceae</taxon>
        <taxon>Marinobacter</taxon>
    </lineage>
</organism>
<dbReference type="PATRIC" id="fig|1318628.3.peg.374"/>
<dbReference type="InterPro" id="IPR003594">
    <property type="entry name" value="HATPase_dom"/>
</dbReference>
<dbReference type="InterPro" id="IPR017055">
    <property type="entry name" value="Sig_transdc_His_kinase_DctB"/>
</dbReference>
<keyword evidence="4" id="KW-1003">Cell membrane</keyword>
<evidence type="ECO:0000256" key="6">
    <source>
        <dbReference type="ARBA" id="ARBA00022553"/>
    </source>
</evidence>
<evidence type="ECO:0000313" key="20">
    <source>
        <dbReference type="Proteomes" id="UP000016540"/>
    </source>
</evidence>
<keyword evidence="20" id="KW-1185">Reference proteome</keyword>
<dbReference type="SMART" id="SM00388">
    <property type="entry name" value="HisKA"/>
    <property type="match status" value="1"/>
</dbReference>
<dbReference type="RefSeq" id="WP_012136369.1">
    <property type="nucleotide sequence ID" value="NZ_KE007306.1"/>
</dbReference>
<dbReference type="SUPFAM" id="SSF55874">
    <property type="entry name" value="ATPase domain of HSP90 chaperone/DNA topoisomerase II/histidine kinase"/>
    <property type="match status" value="1"/>
</dbReference>
<comment type="catalytic activity">
    <reaction evidence="1">
        <text>ATP + protein L-histidine = ADP + protein N-phospho-L-histidine.</text>
        <dbReference type="EC" id="2.7.13.3"/>
    </reaction>
</comment>
<dbReference type="Gene3D" id="3.30.565.10">
    <property type="entry name" value="Histidine kinase-like ATPase, C-terminal domain"/>
    <property type="match status" value="1"/>
</dbReference>
<keyword evidence="6" id="KW-0597">Phosphoprotein</keyword>
<dbReference type="PIRSF" id="PIRSF036431">
    <property type="entry name" value="STHK_DctB"/>
    <property type="match status" value="1"/>
</dbReference>
<dbReference type="InterPro" id="IPR005467">
    <property type="entry name" value="His_kinase_dom"/>
</dbReference>
<gene>
    <name evidence="19" type="ORF">MARLIPOL_01885</name>
</gene>
<evidence type="ECO:0000256" key="11">
    <source>
        <dbReference type="ARBA" id="ARBA00022840"/>
    </source>
</evidence>
<feature type="coiled-coil region" evidence="16">
    <location>
        <begin position="369"/>
        <end position="403"/>
    </location>
</feature>
<evidence type="ECO:0000256" key="13">
    <source>
        <dbReference type="ARBA" id="ARBA00023012"/>
    </source>
</evidence>
<dbReference type="SUPFAM" id="SSF103190">
    <property type="entry name" value="Sensory domain-like"/>
    <property type="match status" value="1"/>
</dbReference>
<dbReference type="InterPro" id="IPR029151">
    <property type="entry name" value="Sensor-like_sf"/>
</dbReference>
<feature type="transmembrane region" description="Helical" evidence="17">
    <location>
        <begin position="317"/>
        <end position="341"/>
    </location>
</feature>
<proteinExistence type="predicted"/>
<dbReference type="PANTHER" id="PTHR43065">
    <property type="entry name" value="SENSOR HISTIDINE KINASE"/>
    <property type="match status" value="1"/>
</dbReference>
<evidence type="ECO:0000259" key="18">
    <source>
        <dbReference type="PROSITE" id="PS50109"/>
    </source>
</evidence>
<keyword evidence="13" id="KW-0902">Two-component regulatory system</keyword>
<evidence type="ECO:0000256" key="17">
    <source>
        <dbReference type="SAM" id="Phobius"/>
    </source>
</evidence>
<evidence type="ECO:0000256" key="4">
    <source>
        <dbReference type="ARBA" id="ARBA00022475"/>
    </source>
</evidence>
<keyword evidence="10 19" id="KW-0418">Kinase</keyword>
<protein>
    <recommendedName>
        <fullName evidence="15">C4-dicarboxylate transport sensor protein DctB</fullName>
        <ecNumber evidence="3">2.7.13.3</ecNumber>
    </recommendedName>
</protein>
<dbReference type="AlphaFoldDB" id="R8B5C5"/>
<dbReference type="InterPro" id="IPR003661">
    <property type="entry name" value="HisK_dim/P_dom"/>
</dbReference>
<evidence type="ECO:0000256" key="7">
    <source>
        <dbReference type="ARBA" id="ARBA00022679"/>
    </source>
</evidence>
<feature type="transmembrane region" description="Helical" evidence="17">
    <location>
        <begin position="27"/>
        <end position="49"/>
    </location>
</feature>
<dbReference type="GO" id="GO:0005524">
    <property type="term" value="F:ATP binding"/>
    <property type="evidence" value="ECO:0007669"/>
    <property type="project" value="UniProtKB-KW"/>
</dbReference>
<evidence type="ECO:0000256" key="1">
    <source>
        <dbReference type="ARBA" id="ARBA00000085"/>
    </source>
</evidence>
<evidence type="ECO:0000256" key="15">
    <source>
        <dbReference type="ARBA" id="ARBA00073143"/>
    </source>
</evidence>